<dbReference type="PANTHER" id="PTHR19861:SF0">
    <property type="entry name" value="WD REPEAT-CONTAINING PROTEIN 82"/>
    <property type="match status" value="1"/>
</dbReference>
<dbReference type="PANTHER" id="PTHR19861">
    <property type="entry name" value="WD40 REPEAT PROTEIN SWD2"/>
    <property type="match status" value="1"/>
</dbReference>
<reference evidence="6" key="1">
    <citation type="submission" date="2021-01" db="EMBL/GenBank/DDBJ databases">
        <authorList>
            <person name="Corre E."/>
            <person name="Pelletier E."/>
            <person name="Niang G."/>
            <person name="Scheremetjew M."/>
            <person name="Finn R."/>
            <person name="Kale V."/>
            <person name="Holt S."/>
            <person name="Cochrane G."/>
            <person name="Meng A."/>
            <person name="Brown T."/>
            <person name="Cohen L."/>
        </authorList>
    </citation>
    <scope>NUCLEOTIDE SEQUENCE</scope>
    <source>
        <strain evidence="6">SAG 36.94</strain>
    </source>
</reference>
<sequence length="410" mass="45241">MAVPNPGLDRVRLTDEIVESLKRGRVFSRAGPGLDTTTENLTGQVNSLGFSDDGTRLIASADNDRLAVYDVLGGKVHEHHKTGGCRAATYVPPNSNAALYISKGGQCIVHLDIATSTQNNFYVGADTSAVASGQVSAKTTFWKNLFEYPRERDEDAFTSLTVHGTGRYFLTVGRGLTKLVRLWETHGKRRSFAHLKIQTESFPTATFDPSGLVFAVAYQERPHGQCIKFFDMRKYSDGPFLCGYFASDRNPAWLSFSSNGKYVMWTTAEELTENEHATVLRVCDARTLWETRKVVAYAQGETWAKESIQPEAGFTRDSNYFFCGHADTNIRFWPVEPSAQKSTQVKDADTTIGGVLESPVATLAGHALASNCVKWNPVYPILASACQNIILWRPDHPSCFSVPPEAPQPP</sequence>
<evidence type="ECO:0000256" key="4">
    <source>
        <dbReference type="ARBA" id="ARBA00022737"/>
    </source>
</evidence>
<keyword evidence="4" id="KW-0677">Repeat</keyword>
<evidence type="ECO:0000256" key="5">
    <source>
        <dbReference type="ARBA" id="ARBA00023242"/>
    </source>
</evidence>
<evidence type="ECO:0000256" key="2">
    <source>
        <dbReference type="ARBA" id="ARBA00005616"/>
    </source>
</evidence>
<dbReference type="InterPro" id="IPR037867">
    <property type="entry name" value="Swd2/WDR82"/>
</dbReference>
<comment type="similarity">
    <text evidence="2">Belongs to the WD repeat SWD2 family.</text>
</comment>
<dbReference type="SMART" id="SM00320">
    <property type="entry name" value="WD40"/>
    <property type="match status" value="3"/>
</dbReference>
<dbReference type="GO" id="GO:0003682">
    <property type="term" value="F:chromatin binding"/>
    <property type="evidence" value="ECO:0007669"/>
    <property type="project" value="TreeGrafter"/>
</dbReference>
<dbReference type="EMBL" id="HBGH01012823">
    <property type="protein sequence ID" value="CAD9235098.1"/>
    <property type="molecule type" value="Transcribed_RNA"/>
</dbReference>
<proteinExistence type="inferred from homology"/>
<dbReference type="AlphaFoldDB" id="A0A6T6D0J0"/>
<dbReference type="Gene3D" id="2.130.10.10">
    <property type="entry name" value="YVTN repeat-like/Quinoprotein amine dehydrogenase"/>
    <property type="match status" value="2"/>
</dbReference>
<evidence type="ECO:0000313" key="7">
    <source>
        <dbReference type="EMBL" id="CAD9235099.1"/>
    </source>
</evidence>
<keyword evidence="3" id="KW-0853">WD repeat</keyword>
<dbReference type="EMBL" id="HBGH01012824">
    <property type="protein sequence ID" value="CAD9235099.1"/>
    <property type="molecule type" value="Transcribed_RNA"/>
</dbReference>
<dbReference type="InterPro" id="IPR036322">
    <property type="entry name" value="WD40_repeat_dom_sf"/>
</dbReference>
<dbReference type="GO" id="GO:0048188">
    <property type="term" value="C:Set1C/COMPASS complex"/>
    <property type="evidence" value="ECO:0007669"/>
    <property type="project" value="TreeGrafter"/>
</dbReference>
<dbReference type="Pfam" id="PF00400">
    <property type="entry name" value="WD40"/>
    <property type="match status" value="2"/>
</dbReference>
<dbReference type="InterPro" id="IPR001680">
    <property type="entry name" value="WD40_rpt"/>
</dbReference>
<protein>
    <recommendedName>
        <fullName evidence="8">Anaphase-promoting complex subunit 4 WD40 domain-containing protein</fullName>
    </recommendedName>
</protein>
<dbReference type="SUPFAM" id="SSF50978">
    <property type="entry name" value="WD40 repeat-like"/>
    <property type="match status" value="1"/>
</dbReference>
<dbReference type="GO" id="GO:0016070">
    <property type="term" value="P:RNA metabolic process"/>
    <property type="evidence" value="ECO:0007669"/>
    <property type="project" value="UniProtKB-ARBA"/>
</dbReference>
<gene>
    <name evidence="6" type="ORF">CCAE0312_LOCUS7189</name>
    <name evidence="7" type="ORF">CCAE0312_LOCUS7190</name>
</gene>
<organism evidence="6">
    <name type="scientific">Compsopogon caeruleus</name>
    <dbReference type="NCBI Taxonomy" id="31354"/>
    <lineage>
        <taxon>Eukaryota</taxon>
        <taxon>Rhodophyta</taxon>
        <taxon>Compsopogonophyceae</taxon>
        <taxon>Compsopogonales</taxon>
        <taxon>Compsopogonaceae</taxon>
        <taxon>Compsopogon</taxon>
    </lineage>
</organism>
<evidence type="ECO:0008006" key="8">
    <source>
        <dbReference type="Google" id="ProtNLM"/>
    </source>
</evidence>
<name>A0A6T6D0J0_9RHOD</name>
<accession>A0A6T6D0J0</accession>
<keyword evidence="5" id="KW-0539">Nucleus</keyword>
<comment type="subcellular location">
    <subcellularLocation>
        <location evidence="1">Nucleus</location>
    </subcellularLocation>
</comment>
<evidence type="ECO:0000256" key="1">
    <source>
        <dbReference type="ARBA" id="ARBA00004123"/>
    </source>
</evidence>
<evidence type="ECO:0000256" key="3">
    <source>
        <dbReference type="ARBA" id="ARBA00022574"/>
    </source>
</evidence>
<evidence type="ECO:0000313" key="6">
    <source>
        <dbReference type="EMBL" id="CAD9235098.1"/>
    </source>
</evidence>
<dbReference type="InterPro" id="IPR015943">
    <property type="entry name" value="WD40/YVTN_repeat-like_dom_sf"/>
</dbReference>